<dbReference type="GO" id="GO:0006661">
    <property type="term" value="P:phosphatidylinositol biosynthetic process"/>
    <property type="evidence" value="ECO:0007669"/>
    <property type="project" value="InterPro"/>
</dbReference>
<evidence type="ECO:0000256" key="5">
    <source>
        <dbReference type="ARBA" id="ARBA00023136"/>
    </source>
</evidence>
<evidence type="ECO:0000256" key="1">
    <source>
        <dbReference type="ARBA" id="ARBA00004308"/>
    </source>
</evidence>
<feature type="region of interest" description="Disordered" evidence="8">
    <location>
        <begin position="439"/>
        <end position="458"/>
    </location>
</feature>
<protein>
    <recommendedName>
        <fullName evidence="3">Protein VAC14 homolog</fullName>
    </recommendedName>
</protein>
<comment type="similarity">
    <text evidence="2">Belongs to the VAC14 family.</text>
</comment>
<dbReference type="InterPro" id="IPR016024">
    <property type="entry name" value="ARM-type_fold"/>
</dbReference>
<evidence type="ECO:0000256" key="2">
    <source>
        <dbReference type="ARBA" id="ARBA00010225"/>
    </source>
</evidence>
<comment type="subunit">
    <text evidence="7">Forms pentamers. Component of the PI(3,5)P2 regulatory complex/PAS complex, at least composed of PIKFYVE, FIG4 and VAC14. VAC14 nucleates the assembly of the complex and serves as a scaffold by pentamerizing into a star-shaped structure, which can bind a single copy each of PIKFYVE and FIG4 and coordinates their activities. Interacts with NOS1.</text>
</comment>
<evidence type="ECO:0000256" key="4">
    <source>
        <dbReference type="ARBA" id="ARBA00022737"/>
    </source>
</evidence>
<dbReference type="Pfam" id="PF11916">
    <property type="entry name" value="Vac14_Fig4_bd"/>
    <property type="match status" value="1"/>
</dbReference>
<evidence type="ECO:0000259" key="9">
    <source>
        <dbReference type="Pfam" id="PF11916"/>
    </source>
</evidence>
<feature type="compositionally biased region" description="Polar residues" evidence="8">
    <location>
        <begin position="444"/>
        <end position="458"/>
    </location>
</feature>
<evidence type="ECO:0000256" key="7">
    <source>
        <dbReference type="ARBA" id="ARBA00047092"/>
    </source>
</evidence>
<dbReference type="Gene3D" id="1.25.10.10">
    <property type="entry name" value="Leucine-rich Repeat Variant"/>
    <property type="match status" value="2"/>
</dbReference>
<evidence type="ECO:0000256" key="6">
    <source>
        <dbReference type="ARBA" id="ARBA00045654"/>
    </source>
</evidence>
<dbReference type="CTD" id="55697"/>
<organism evidence="10 11">
    <name type="scientific">Patiria miniata</name>
    <name type="common">Bat star</name>
    <name type="synonym">Asterina miniata</name>
    <dbReference type="NCBI Taxonomy" id="46514"/>
    <lineage>
        <taxon>Eukaryota</taxon>
        <taxon>Metazoa</taxon>
        <taxon>Echinodermata</taxon>
        <taxon>Eleutherozoa</taxon>
        <taxon>Asterozoa</taxon>
        <taxon>Asteroidea</taxon>
        <taxon>Valvatacea</taxon>
        <taxon>Valvatida</taxon>
        <taxon>Asterinidae</taxon>
        <taxon>Patiria</taxon>
    </lineage>
</organism>
<dbReference type="EnsemblMetazoa" id="XM_038214179.1">
    <property type="protein sequence ID" value="XP_038070107.1"/>
    <property type="gene ID" value="LOC119739299"/>
</dbReference>
<dbReference type="GeneID" id="119739299"/>
<dbReference type="AlphaFoldDB" id="A0A914B270"/>
<comment type="subcellular location">
    <subcellularLocation>
        <location evidence="1">Endomembrane system</location>
    </subcellularLocation>
</comment>
<accession>A0A914B270</accession>
<proteinExistence type="inferred from homology"/>
<keyword evidence="11" id="KW-1185">Reference proteome</keyword>
<dbReference type="InterPro" id="IPR021841">
    <property type="entry name" value="VAC14_Fig4p-bd"/>
</dbReference>
<dbReference type="PANTHER" id="PTHR16023">
    <property type="entry name" value="TAX1 BINDING PROTEIN-RELATED"/>
    <property type="match status" value="1"/>
</dbReference>
<dbReference type="GO" id="GO:0010008">
    <property type="term" value="C:endosome membrane"/>
    <property type="evidence" value="ECO:0007669"/>
    <property type="project" value="TreeGrafter"/>
</dbReference>
<dbReference type="GO" id="GO:0070772">
    <property type="term" value="C:PAS complex"/>
    <property type="evidence" value="ECO:0007669"/>
    <property type="project" value="InterPro"/>
</dbReference>
<dbReference type="SUPFAM" id="SSF48371">
    <property type="entry name" value="ARM repeat"/>
    <property type="match status" value="1"/>
</dbReference>
<comment type="function">
    <text evidence="6">Scaffold protein component of the PI(3,5)P2 regulatory complex which regulates both the synthesis and turnover of phosphatidylinositol 3,5-bisphosphate (PtdIns(3,5)P2). Pentamerizes into a star-shaped structure and nucleates the assembly of the complex. The pentamer binds a single copy each of PIKFYVE and FIG4 and coordinates both PIKfyve kinase activity and FIG4 phosphatase activity, being required to maintain normal levels of phosphatidylinositol 3-phosphate (PtdIns(3)P) and phosphatidylinositol 5-phosphate (PtdIns(5)P). Plays a role in the biogenesis of endosome carrier vesicles (ECV) / multivesicular bodies (MVB) transport intermediates from early endosomes.</text>
</comment>
<evidence type="ECO:0000313" key="11">
    <source>
        <dbReference type="Proteomes" id="UP000887568"/>
    </source>
</evidence>
<sequence>MADRVQDYGPMSPACARALSDKMYEKRKGAALEIERLVRDLMQSNSTDQIDKLLHILGTEFALSANGHARKGGLIGLAALAIGMGKDSTAYLPQLIQPVIACFSDPDNRTRYFACEALYNIVKIARSAVLLHFNTVFSILSQLAADPDINVKNGSELLDRLMKDIVTESPAFDLVAFVPLLRDRIYSTNSFVRQFLLSWITTLNSVPDINLLVYLPEILDGMFHILGDANKEIRKMCEFCLDHFMKEMKQLPSSVDYASMVNILIAHSQAHDEVIQLTAINWLLEFLNQAGRTMIPFTSGLLNATVPCMAYDDVQRKSIKEAAKLVNQNLMRLITTEDDKDNDELEDKPQHTTPLGQRAIRLDIAPTVDVITRCMQHDSMQCKITALRWTYHLHMKTPRKIFQHVEDIFPVLVRTLSDVSDEVVLLDLEVLAEVVSSPAGPAATAQTTEGASQSDQRGKSASATNAYFHKFMTNLLQLFASDRQLLEDRGSFIIRQLCLLLNTEDIYRTLSEILVDYKDLQFATEMVQTLNSILLTATELFELRNQLKDLNSESSCKLFCCLYKSWCHSSIATVSLCFLTQNYKHASSLIYSFGDLEVTVHFLTEIDKLVQLLESPIFTYLRLQLLDTERNQHLVKSLYGLLMLLPQSTAFTTLQRRLACIPNLLQIPKDQRKIPGLIPEKRPSIRSINWEEMLAHFMKIQAEHNKTKRLRLRSTDDQLQSLKI</sequence>
<keyword evidence="4" id="KW-0677">Repeat</keyword>
<feature type="domain" description="Vacuolar protein 14 C-terminal Fig4-binding" evidence="9">
    <location>
        <begin position="483"/>
        <end position="661"/>
    </location>
</feature>
<dbReference type="PANTHER" id="PTHR16023:SF0">
    <property type="entry name" value="PROTEIN VAC14 HOMOLOG"/>
    <property type="match status" value="1"/>
</dbReference>
<evidence type="ECO:0000256" key="3">
    <source>
        <dbReference type="ARBA" id="ARBA00013840"/>
    </source>
</evidence>
<name>A0A914B270_PATMI</name>
<evidence type="ECO:0000256" key="8">
    <source>
        <dbReference type="SAM" id="MobiDB-lite"/>
    </source>
</evidence>
<reference evidence="10" key="1">
    <citation type="submission" date="2022-11" db="UniProtKB">
        <authorList>
            <consortium name="EnsemblMetazoa"/>
        </authorList>
    </citation>
    <scope>IDENTIFICATION</scope>
</reference>
<keyword evidence="5" id="KW-0472">Membrane</keyword>
<dbReference type="OMA" id="QCYQHVS"/>
<dbReference type="OrthoDB" id="5574975at2759"/>
<dbReference type="RefSeq" id="XP_038070107.1">
    <property type="nucleotide sequence ID" value="XM_038214179.1"/>
</dbReference>
<dbReference type="Proteomes" id="UP000887568">
    <property type="component" value="Unplaced"/>
</dbReference>
<dbReference type="InterPro" id="IPR026825">
    <property type="entry name" value="Vac14"/>
</dbReference>
<evidence type="ECO:0000313" key="10">
    <source>
        <dbReference type="EnsemblMetazoa" id="XP_038070107.1"/>
    </source>
</evidence>
<dbReference type="Pfam" id="PF12755">
    <property type="entry name" value="Vac14_Fab1_bd"/>
    <property type="match status" value="1"/>
</dbReference>
<dbReference type="InterPro" id="IPR011989">
    <property type="entry name" value="ARM-like"/>
</dbReference>